<organism evidence="6 7">
    <name type="scientific">Pseudaquabacterium rugosum</name>
    <dbReference type="NCBI Taxonomy" id="2984194"/>
    <lineage>
        <taxon>Bacteria</taxon>
        <taxon>Pseudomonadati</taxon>
        <taxon>Pseudomonadota</taxon>
        <taxon>Betaproteobacteria</taxon>
        <taxon>Burkholderiales</taxon>
        <taxon>Sphaerotilaceae</taxon>
        <taxon>Pseudaquabacterium</taxon>
    </lineage>
</organism>
<dbReference type="Gene3D" id="1.20.1250.20">
    <property type="entry name" value="MFS general substrate transporter like domains"/>
    <property type="match status" value="2"/>
</dbReference>
<feature type="transmembrane region" description="Helical" evidence="4">
    <location>
        <begin position="58"/>
        <end position="78"/>
    </location>
</feature>
<dbReference type="PANTHER" id="PTHR43129:SF1">
    <property type="entry name" value="FOSMIDOMYCIN RESISTANCE PROTEIN"/>
    <property type="match status" value="1"/>
</dbReference>
<feature type="transmembrane region" description="Helical" evidence="4">
    <location>
        <begin position="270"/>
        <end position="296"/>
    </location>
</feature>
<gene>
    <name evidence="6" type="ORF">AACH11_14930</name>
</gene>
<reference evidence="6 7" key="1">
    <citation type="submission" date="2024-04" db="EMBL/GenBank/DDBJ databases">
        <title>Novel species of the genus Ideonella isolated from streams.</title>
        <authorList>
            <person name="Lu H."/>
        </authorList>
    </citation>
    <scope>NUCLEOTIDE SEQUENCE [LARGE SCALE GENOMIC DNA]</scope>
    <source>
        <strain evidence="6 7">BYS139W</strain>
    </source>
</reference>
<comment type="caution">
    <text evidence="6">The sequence shown here is derived from an EMBL/GenBank/DDBJ whole genome shotgun (WGS) entry which is preliminary data.</text>
</comment>
<feature type="transmembrane region" description="Helical" evidence="4">
    <location>
        <begin position="85"/>
        <end position="104"/>
    </location>
</feature>
<dbReference type="SUPFAM" id="SSF103473">
    <property type="entry name" value="MFS general substrate transporter"/>
    <property type="match status" value="1"/>
</dbReference>
<accession>A0ABU9BCG4</accession>
<sequence>MHDTSDPATDPAALRQDARTIGLIGLAHGSSHFFHLLLPPMFPWLIEAFGLSYAQLGFLVSLFFVISGVGQALSGFLVDRIGARPILFVALGCFVASSLVAATAQGYGALMLAAALAGCGNAPFHPVDFTILNKRVSAPRLGHAFAVHGISGNLGWATAPVFLAGLTAASGSWRVAYVGAAVLALVVMGLLWWQRAAIDDRAGAWAHERPAAAPASGAAAPVPAAEHPMAFLRLPSVWLCFSFFFWTTVALSAIQSYAGPALRQMYGLPLGWTTLVVTGYMLCGAAGMVAGGFLAARAQRLERIIAAGMLACALAMLLVASGHLPGGVALVLVALSGLGTGLAGPSRDMLIRRASPPGATGRVYGTVYSGLDLGFASAAPLLGRLMDEGAAPWIFGVSALALLAGVASAALVGRGLAARQRQAQAGTAANVRAA</sequence>
<keyword evidence="3 4" id="KW-0472">Membrane</keyword>
<dbReference type="EMBL" id="JBBUTF010000013">
    <property type="protein sequence ID" value="MEK8027258.1"/>
    <property type="molecule type" value="Genomic_DNA"/>
</dbReference>
<evidence type="ECO:0000313" key="7">
    <source>
        <dbReference type="Proteomes" id="UP001368500"/>
    </source>
</evidence>
<dbReference type="Pfam" id="PF07690">
    <property type="entry name" value="MFS_1"/>
    <property type="match status" value="1"/>
</dbReference>
<dbReference type="InterPro" id="IPR011701">
    <property type="entry name" value="MFS"/>
</dbReference>
<evidence type="ECO:0000256" key="2">
    <source>
        <dbReference type="ARBA" id="ARBA00022989"/>
    </source>
</evidence>
<evidence type="ECO:0000256" key="1">
    <source>
        <dbReference type="ARBA" id="ARBA00022692"/>
    </source>
</evidence>
<feature type="transmembrane region" description="Helical" evidence="4">
    <location>
        <begin position="237"/>
        <end position="258"/>
    </location>
</feature>
<dbReference type="Proteomes" id="UP001368500">
    <property type="component" value="Unassembled WGS sequence"/>
</dbReference>
<feature type="transmembrane region" description="Helical" evidence="4">
    <location>
        <begin position="326"/>
        <end position="343"/>
    </location>
</feature>
<protein>
    <submittedName>
        <fullName evidence="6">MFS transporter</fullName>
    </submittedName>
</protein>
<feature type="transmembrane region" description="Helical" evidence="4">
    <location>
        <begin position="393"/>
        <end position="412"/>
    </location>
</feature>
<evidence type="ECO:0000313" key="6">
    <source>
        <dbReference type="EMBL" id="MEK8027258.1"/>
    </source>
</evidence>
<feature type="transmembrane region" description="Helical" evidence="4">
    <location>
        <begin position="175"/>
        <end position="193"/>
    </location>
</feature>
<keyword evidence="7" id="KW-1185">Reference proteome</keyword>
<evidence type="ECO:0000256" key="4">
    <source>
        <dbReference type="SAM" id="Phobius"/>
    </source>
</evidence>
<evidence type="ECO:0000256" key="3">
    <source>
        <dbReference type="ARBA" id="ARBA00023136"/>
    </source>
</evidence>
<feature type="domain" description="Major facilitator superfamily (MFS) profile" evidence="5">
    <location>
        <begin position="20"/>
        <end position="422"/>
    </location>
</feature>
<keyword evidence="2 4" id="KW-1133">Transmembrane helix</keyword>
<feature type="transmembrane region" description="Helical" evidence="4">
    <location>
        <begin position="21"/>
        <end position="38"/>
    </location>
</feature>
<keyword evidence="1 4" id="KW-0812">Transmembrane</keyword>
<dbReference type="RefSeq" id="WP_341375035.1">
    <property type="nucleotide sequence ID" value="NZ_JBBUTF010000013.1"/>
</dbReference>
<dbReference type="PROSITE" id="PS50850">
    <property type="entry name" value="MFS"/>
    <property type="match status" value="1"/>
</dbReference>
<dbReference type="PANTHER" id="PTHR43129">
    <property type="entry name" value="FOSMIDOMYCIN RESISTANCE PROTEIN"/>
    <property type="match status" value="1"/>
</dbReference>
<dbReference type="InterPro" id="IPR036259">
    <property type="entry name" value="MFS_trans_sf"/>
</dbReference>
<dbReference type="InterPro" id="IPR020846">
    <property type="entry name" value="MFS_dom"/>
</dbReference>
<proteinExistence type="predicted"/>
<evidence type="ECO:0000259" key="5">
    <source>
        <dbReference type="PROSITE" id="PS50850"/>
    </source>
</evidence>
<name>A0ABU9BCG4_9BURK</name>